<proteinExistence type="predicted"/>
<feature type="transmembrane region" description="Helical" evidence="1">
    <location>
        <begin position="133"/>
        <end position="156"/>
    </location>
</feature>
<reference evidence="2 3" key="1">
    <citation type="submission" date="2016-11" db="EMBL/GenBank/DDBJ databases">
        <authorList>
            <person name="Jaros S."/>
            <person name="Januszkiewicz K."/>
            <person name="Wedrychowicz H."/>
        </authorList>
    </citation>
    <scope>NUCLEOTIDE SEQUENCE [LARGE SCALE GENOMIC DNA]</scope>
    <source>
        <strain evidence="2 3">DSM 15929</strain>
    </source>
</reference>
<feature type="transmembrane region" description="Helical" evidence="1">
    <location>
        <begin position="163"/>
        <end position="185"/>
    </location>
</feature>
<dbReference type="RefSeq" id="WP_073280151.1">
    <property type="nucleotide sequence ID" value="NZ_FRAC01000039.1"/>
</dbReference>
<keyword evidence="1" id="KW-0812">Transmembrane</keyword>
<dbReference type="OrthoDB" id="2048993at2"/>
<name>A0A1M7BUH3_9FIRM</name>
<feature type="transmembrane region" description="Helical" evidence="1">
    <location>
        <begin position="197"/>
        <end position="218"/>
    </location>
</feature>
<evidence type="ECO:0000313" key="2">
    <source>
        <dbReference type="EMBL" id="SHL58516.1"/>
    </source>
</evidence>
<dbReference type="AlphaFoldDB" id="A0A1M7BUH3"/>
<sequence>MYCVKCGVELSENQKKCPLCDTVVYHPDIHLPEGHSTYPVLKKETGKIKPGGVLMIISFVFALAYLLTLFVDIKINTMITWSGYGANAIFLLYVWGVLPFWSKRPNPVILIPINFIAAGIYLAYIDFTTEGHWFWGFALPVIAVLTVSLTVLAALIQYLRKGYLYIASGIWFIAGTFILMLEALINRNFKESNTFIWALYPFITCCMIGTFLIVIAICQPLRVFLYKRFFI</sequence>
<accession>A0A1M7BUH3</accession>
<organism evidence="2 3">
    <name type="scientific">Anaerocolumna jejuensis DSM 15929</name>
    <dbReference type="NCBI Taxonomy" id="1121322"/>
    <lineage>
        <taxon>Bacteria</taxon>
        <taxon>Bacillati</taxon>
        <taxon>Bacillota</taxon>
        <taxon>Clostridia</taxon>
        <taxon>Lachnospirales</taxon>
        <taxon>Lachnospiraceae</taxon>
        <taxon>Anaerocolumna</taxon>
    </lineage>
</organism>
<feature type="transmembrane region" description="Helical" evidence="1">
    <location>
        <begin position="52"/>
        <end position="71"/>
    </location>
</feature>
<gene>
    <name evidence="2" type="ORF">SAMN02745136_05247</name>
</gene>
<dbReference type="STRING" id="1121322.SAMN02745136_05247"/>
<keyword evidence="1" id="KW-1133">Transmembrane helix</keyword>
<evidence type="ECO:0008006" key="4">
    <source>
        <dbReference type="Google" id="ProtNLM"/>
    </source>
</evidence>
<evidence type="ECO:0000256" key="1">
    <source>
        <dbReference type="SAM" id="Phobius"/>
    </source>
</evidence>
<dbReference type="Proteomes" id="UP000184386">
    <property type="component" value="Unassembled WGS sequence"/>
</dbReference>
<evidence type="ECO:0000313" key="3">
    <source>
        <dbReference type="Proteomes" id="UP000184386"/>
    </source>
</evidence>
<protein>
    <recommendedName>
        <fullName evidence="4">Zinc-ribbon domain-containing protein</fullName>
    </recommendedName>
</protein>
<keyword evidence="1" id="KW-0472">Membrane</keyword>
<feature type="transmembrane region" description="Helical" evidence="1">
    <location>
        <begin position="83"/>
        <end position="101"/>
    </location>
</feature>
<dbReference type="EMBL" id="FRAC01000039">
    <property type="protein sequence ID" value="SHL58516.1"/>
    <property type="molecule type" value="Genomic_DNA"/>
</dbReference>
<feature type="transmembrane region" description="Helical" evidence="1">
    <location>
        <begin position="108"/>
        <end position="127"/>
    </location>
</feature>
<keyword evidence="3" id="KW-1185">Reference proteome</keyword>